<evidence type="ECO:0008006" key="4">
    <source>
        <dbReference type="Google" id="ProtNLM"/>
    </source>
</evidence>
<keyword evidence="1" id="KW-1133">Transmembrane helix</keyword>
<gene>
    <name evidence="2" type="ORF">NN4_56520</name>
</gene>
<name>A0A511MKI1_9NOCA</name>
<keyword evidence="1" id="KW-0812">Transmembrane</keyword>
<organism evidence="2 3">
    <name type="scientific">Nocardia ninae NBRC 108245</name>
    <dbReference type="NCBI Taxonomy" id="1210091"/>
    <lineage>
        <taxon>Bacteria</taxon>
        <taxon>Bacillati</taxon>
        <taxon>Actinomycetota</taxon>
        <taxon>Actinomycetes</taxon>
        <taxon>Mycobacteriales</taxon>
        <taxon>Nocardiaceae</taxon>
        <taxon>Nocardia</taxon>
    </lineage>
</organism>
<feature type="transmembrane region" description="Helical" evidence="1">
    <location>
        <begin position="20"/>
        <end position="39"/>
    </location>
</feature>
<keyword evidence="3" id="KW-1185">Reference proteome</keyword>
<proteinExistence type="predicted"/>
<sequence length="302" mass="33017">MSSTGDGPEPQALLTTVPTGLLFVTLAVAGTALGHRHWYELPVLVRELDSLARHPGAQTLGIVLLTAIAVLVAAMGCGLVVQMLAGVTHQLWSQLWPAPLRGFGRLLTRWRARRWIAAGRALDLAWRNTARGQAGQRPPGFLGTEDTARLNALRNRISLTEPRHPTWIGDRIRSTDNRVLHHYGLDLDSAWPRLWLIVPSETRSELRSARARYDAATRLAAWSIPYLLLAVWWWPSAVLAMIIALVGGRRGRAAIDRFCALAESTVDLYGRDLSAALGLPAGEGAIQPETGQLITAHLRKGA</sequence>
<evidence type="ECO:0000313" key="3">
    <source>
        <dbReference type="Proteomes" id="UP000321424"/>
    </source>
</evidence>
<dbReference type="AlphaFoldDB" id="A0A511MKI1"/>
<dbReference type="EMBL" id="BJXA01000046">
    <property type="protein sequence ID" value="GEM41133.1"/>
    <property type="molecule type" value="Genomic_DNA"/>
</dbReference>
<dbReference type="RefSeq" id="WP_147137550.1">
    <property type="nucleotide sequence ID" value="NZ_BJXA01000046.1"/>
</dbReference>
<protein>
    <recommendedName>
        <fullName evidence="4">Vegetative cell wall protein gp1</fullName>
    </recommendedName>
</protein>
<evidence type="ECO:0000313" key="2">
    <source>
        <dbReference type="EMBL" id="GEM41133.1"/>
    </source>
</evidence>
<feature type="transmembrane region" description="Helical" evidence="1">
    <location>
        <begin position="60"/>
        <end position="85"/>
    </location>
</feature>
<feature type="transmembrane region" description="Helical" evidence="1">
    <location>
        <begin position="226"/>
        <end position="247"/>
    </location>
</feature>
<keyword evidence="1" id="KW-0472">Membrane</keyword>
<reference evidence="2 3" key="1">
    <citation type="submission" date="2019-07" db="EMBL/GenBank/DDBJ databases">
        <title>Whole genome shotgun sequence of Nocardia ninae NBRC 108245.</title>
        <authorList>
            <person name="Hosoyama A."/>
            <person name="Uohara A."/>
            <person name="Ohji S."/>
            <person name="Ichikawa N."/>
        </authorList>
    </citation>
    <scope>NUCLEOTIDE SEQUENCE [LARGE SCALE GENOMIC DNA]</scope>
    <source>
        <strain evidence="2 3">NBRC 108245</strain>
    </source>
</reference>
<evidence type="ECO:0000256" key="1">
    <source>
        <dbReference type="SAM" id="Phobius"/>
    </source>
</evidence>
<accession>A0A511MKI1</accession>
<dbReference type="Proteomes" id="UP000321424">
    <property type="component" value="Unassembled WGS sequence"/>
</dbReference>
<comment type="caution">
    <text evidence="2">The sequence shown here is derived from an EMBL/GenBank/DDBJ whole genome shotgun (WGS) entry which is preliminary data.</text>
</comment>
<dbReference type="OrthoDB" id="529448at2"/>